<accession>A0A9N8H6C3</accession>
<keyword evidence="2" id="KW-0732">Signal</keyword>
<proteinExistence type="predicted"/>
<feature type="compositionally biased region" description="Gly residues" evidence="1">
    <location>
        <begin position="82"/>
        <end position="91"/>
    </location>
</feature>
<gene>
    <name evidence="3" type="ORF">SEMRO_96_G049580.1</name>
</gene>
<keyword evidence="4" id="KW-1185">Reference proteome</keyword>
<evidence type="ECO:0000313" key="4">
    <source>
        <dbReference type="Proteomes" id="UP001153069"/>
    </source>
</evidence>
<comment type="caution">
    <text evidence="3">The sequence shown here is derived from an EMBL/GenBank/DDBJ whole genome shotgun (WGS) entry which is preliminary data.</text>
</comment>
<sequence>MRLLDRGALIPVLLLLGSSSPIDGFNVWSPVPKAVAVRRRSTIILSDPEANPFAPRTASALASSLFGNNNAGGTPPFPGAGPPGGGAGAGGTPAFPGANGANQPNNPQNTGGVRNSISGPGSPGGAGGGFPGAAGGLPGGMNKPGGASPFGGAAGSSQVVLEGLGPGNE</sequence>
<dbReference type="Proteomes" id="UP001153069">
    <property type="component" value="Unassembled WGS sequence"/>
</dbReference>
<feature type="compositionally biased region" description="Gly residues" evidence="1">
    <location>
        <begin position="121"/>
        <end position="154"/>
    </location>
</feature>
<organism evidence="3 4">
    <name type="scientific">Seminavis robusta</name>
    <dbReference type="NCBI Taxonomy" id="568900"/>
    <lineage>
        <taxon>Eukaryota</taxon>
        <taxon>Sar</taxon>
        <taxon>Stramenopiles</taxon>
        <taxon>Ochrophyta</taxon>
        <taxon>Bacillariophyta</taxon>
        <taxon>Bacillariophyceae</taxon>
        <taxon>Bacillariophycidae</taxon>
        <taxon>Naviculales</taxon>
        <taxon>Naviculaceae</taxon>
        <taxon>Seminavis</taxon>
    </lineage>
</organism>
<name>A0A9N8H6C3_9STRA</name>
<feature type="region of interest" description="Disordered" evidence="1">
    <location>
        <begin position="65"/>
        <end position="169"/>
    </location>
</feature>
<dbReference type="EMBL" id="CAICTM010000095">
    <property type="protein sequence ID" value="CAB9500950.1"/>
    <property type="molecule type" value="Genomic_DNA"/>
</dbReference>
<feature type="compositionally biased region" description="Low complexity" evidence="1">
    <location>
        <begin position="92"/>
        <end position="112"/>
    </location>
</feature>
<dbReference type="AlphaFoldDB" id="A0A9N8H6C3"/>
<protein>
    <submittedName>
        <fullName evidence="3">Uncharacterized protein</fullName>
    </submittedName>
</protein>
<evidence type="ECO:0000313" key="3">
    <source>
        <dbReference type="EMBL" id="CAB9500950.1"/>
    </source>
</evidence>
<reference evidence="3" key="1">
    <citation type="submission" date="2020-06" db="EMBL/GenBank/DDBJ databases">
        <authorList>
            <consortium name="Plant Systems Biology data submission"/>
        </authorList>
    </citation>
    <scope>NUCLEOTIDE SEQUENCE</scope>
    <source>
        <strain evidence="3">D6</strain>
    </source>
</reference>
<feature type="chain" id="PRO_5040361076" evidence="2">
    <location>
        <begin position="25"/>
        <end position="169"/>
    </location>
</feature>
<feature type="signal peptide" evidence="2">
    <location>
        <begin position="1"/>
        <end position="24"/>
    </location>
</feature>
<evidence type="ECO:0000256" key="2">
    <source>
        <dbReference type="SAM" id="SignalP"/>
    </source>
</evidence>
<evidence type="ECO:0000256" key="1">
    <source>
        <dbReference type="SAM" id="MobiDB-lite"/>
    </source>
</evidence>